<accession>Q4RMT9</accession>
<name>Q4RMT9_TETNG</name>
<sequence length="166" mass="17290">MATFSPTETRVIERLLAAVHIIDGAGGDSASCAVSLRGMTAGERRLGPCENQLPFRLRRHMYGEAGTPVRGLWEQPSGSKLLPRAPADVPAGTGSDGRSERRGKVSVTRRVKLDPSGPLARAAGLRPPAGIISIRTHAGEAGLQPSYSAAKGRGQAHAAGGQHAEI</sequence>
<organism evidence="2">
    <name type="scientific">Tetraodon nigroviridis</name>
    <name type="common">Spotted green pufferfish</name>
    <name type="synonym">Chelonodon nigroviridis</name>
    <dbReference type="NCBI Taxonomy" id="99883"/>
    <lineage>
        <taxon>Eukaryota</taxon>
        <taxon>Metazoa</taxon>
        <taxon>Chordata</taxon>
        <taxon>Craniata</taxon>
        <taxon>Vertebrata</taxon>
        <taxon>Euteleostomi</taxon>
        <taxon>Actinopterygii</taxon>
        <taxon>Neopterygii</taxon>
        <taxon>Teleostei</taxon>
        <taxon>Neoteleostei</taxon>
        <taxon>Acanthomorphata</taxon>
        <taxon>Eupercaria</taxon>
        <taxon>Tetraodontiformes</taxon>
        <taxon>Tetradontoidea</taxon>
        <taxon>Tetraodontidae</taxon>
        <taxon>Tetraodon</taxon>
    </lineage>
</organism>
<reference evidence="2" key="2">
    <citation type="submission" date="2004-02" db="EMBL/GenBank/DDBJ databases">
        <authorList>
            <consortium name="Genoscope"/>
            <consortium name="Whitehead Institute Centre for Genome Research"/>
        </authorList>
    </citation>
    <scope>NUCLEOTIDE SEQUENCE</scope>
</reference>
<dbReference type="AlphaFoldDB" id="Q4RMT9"/>
<protein>
    <submittedName>
        <fullName evidence="2">(spotted green pufferfish) hypothetical protein</fullName>
    </submittedName>
</protein>
<gene>
    <name evidence="2" type="ORF">GSTENG00031883001</name>
</gene>
<dbReference type="KEGG" id="tng:GSTEN00031883G001"/>
<dbReference type="EMBL" id="CAAE01015018">
    <property type="protein sequence ID" value="CAG10293.1"/>
    <property type="molecule type" value="Genomic_DNA"/>
</dbReference>
<proteinExistence type="predicted"/>
<comment type="caution">
    <text evidence="2">The sequence shown here is derived from an EMBL/GenBank/DDBJ whole genome shotgun (WGS) entry which is preliminary data.</text>
</comment>
<feature type="compositionally biased region" description="Low complexity" evidence="1">
    <location>
        <begin position="149"/>
        <end position="166"/>
    </location>
</feature>
<evidence type="ECO:0000313" key="2">
    <source>
        <dbReference type="EMBL" id="CAG10293.1"/>
    </source>
</evidence>
<evidence type="ECO:0000256" key="1">
    <source>
        <dbReference type="SAM" id="MobiDB-lite"/>
    </source>
</evidence>
<reference evidence="2" key="1">
    <citation type="journal article" date="2004" name="Nature">
        <title>Genome duplication in the teleost fish Tetraodon nigroviridis reveals the early vertebrate proto-karyotype.</title>
        <authorList>
            <person name="Jaillon O."/>
            <person name="Aury J.-M."/>
            <person name="Brunet F."/>
            <person name="Petit J.-L."/>
            <person name="Stange-Thomann N."/>
            <person name="Mauceli E."/>
            <person name="Bouneau L."/>
            <person name="Fischer C."/>
            <person name="Ozouf-Costaz C."/>
            <person name="Bernot A."/>
            <person name="Nicaud S."/>
            <person name="Jaffe D."/>
            <person name="Fisher S."/>
            <person name="Lutfalla G."/>
            <person name="Dossat C."/>
            <person name="Segurens B."/>
            <person name="Dasilva C."/>
            <person name="Salanoubat M."/>
            <person name="Levy M."/>
            <person name="Boudet N."/>
            <person name="Castellano S."/>
            <person name="Anthouard V."/>
            <person name="Jubin C."/>
            <person name="Castelli V."/>
            <person name="Katinka M."/>
            <person name="Vacherie B."/>
            <person name="Biemont C."/>
            <person name="Skalli Z."/>
            <person name="Cattolico L."/>
            <person name="Poulain J."/>
            <person name="De Berardinis V."/>
            <person name="Cruaud C."/>
            <person name="Duprat S."/>
            <person name="Brottier P."/>
            <person name="Coutanceau J.-P."/>
            <person name="Gouzy J."/>
            <person name="Parra G."/>
            <person name="Lardier G."/>
            <person name="Chapple C."/>
            <person name="McKernan K.J."/>
            <person name="McEwan P."/>
            <person name="Bosak S."/>
            <person name="Kellis M."/>
            <person name="Volff J.-N."/>
            <person name="Guigo R."/>
            <person name="Zody M.C."/>
            <person name="Mesirov J."/>
            <person name="Lindblad-Toh K."/>
            <person name="Birren B."/>
            <person name="Nusbaum C."/>
            <person name="Kahn D."/>
            <person name="Robinson-Rechavi M."/>
            <person name="Laudet V."/>
            <person name="Schachter V."/>
            <person name="Quetier F."/>
            <person name="Saurin W."/>
            <person name="Scarpelli C."/>
            <person name="Wincker P."/>
            <person name="Lander E.S."/>
            <person name="Weissenbach J."/>
            <person name="Roest Crollius H."/>
        </authorList>
    </citation>
    <scope>NUCLEOTIDE SEQUENCE [LARGE SCALE GENOMIC DNA]</scope>
</reference>
<feature type="region of interest" description="Disordered" evidence="1">
    <location>
        <begin position="68"/>
        <end position="124"/>
    </location>
</feature>
<feature type="region of interest" description="Disordered" evidence="1">
    <location>
        <begin position="144"/>
        <end position="166"/>
    </location>
</feature>